<evidence type="ECO:0000313" key="3">
    <source>
        <dbReference type="Proteomes" id="UP001150879"/>
    </source>
</evidence>
<name>A0A9W9IYV3_9EURO</name>
<dbReference type="OrthoDB" id="4337630at2759"/>
<organism evidence="2 3">
    <name type="scientific">Penicillium cf. griseofulvum</name>
    <dbReference type="NCBI Taxonomy" id="2972120"/>
    <lineage>
        <taxon>Eukaryota</taxon>
        <taxon>Fungi</taxon>
        <taxon>Dikarya</taxon>
        <taxon>Ascomycota</taxon>
        <taxon>Pezizomycotina</taxon>
        <taxon>Eurotiomycetes</taxon>
        <taxon>Eurotiomycetidae</taxon>
        <taxon>Eurotiales</taxon>
        <taxon>Aspergillaceae</taxon>
        <taxon>Penicillium</taxon>
    </lineage>
</organism>
<comment type="caution">
    <text evidence="2">The sequence shown here is derived from an EMBL/GenBank/DDBJ whole genome shotgun (WGS) entry which is preliminary data.</text>
</comment>
<sequence>MKLSHIVTVSALIAGASARGIRGASERAFYFSTYVSEEIFTDASKRTVATGCVGTRTGLRNQPNRCTFMEFCDHLWHETEINANTHEMDKRPDITKTYMGNVIDKNKNSLLNYGAVAMRQGILNLRMNLPDGSTANVPKWGYTGDLNVANLVDGGTAANYFDKVGQEFAERYWKAKLEFDEVAEKTGADKLDDDLKQLFKTWNNHAVESSKMSYAYREKELRTKEPGTIKSALQAKYEDPDTKKLIKVETRMLDKSEVVWGEPYKVYDKEATATKLASIPELGLTKDQALTLLTDVYNTLQGTPIVEEHQRALAGAKKAMNVASTGCVT</sequence>
<protein>
    <submittedName>
        <fullName evidence="2">Uncharacterized protein</fullName>
    </submittedName>
</protein>
<evidence type="ECO:0000313" key="2">
    <source>
        <dbReference type="EMBL" id="KAJ5185310.1"/>
    </source>
</evidence>
<proteinExistence type="predicted"/>
<reference evidence="2" key="2">
    <citation type="journal article" date="2023" name="IMA Fungus">
        <title>Comparative genomic study of the Penicillium genus elucidates a diverse pangenome and 15 lateral gene transfer events.</title>
        <authorList>
            <person name="Petersen C."/>
            <person name="Sorensen T."/>
            <person name="Nielsen M.R."/>
            <person name="Sondergaard T.E."/>
            <person name="Sorensen J.L."/>
            <person name="Fitzpatrick D.A."/>
            <person name="Frisvad J.C."/>
            <person name="Nielsen K.L."/>
        </authorList>
    </citation>
    <scope>NUCLEOTIDE SEQUENCE</scope>
    <source>
        <strain evidence="2">IBT 16849</strain>
    </source>
</reference>
<evidence type="ECO:0000256" key="1">
    <source>
        <dbReference type="SAM" id="SignalP"/>
    </source>
</evidence>
<dbReference type="AlphaFoldDB" id="A0A9W9IYV3"/>
<dbReference type="EMBL" id="JAPQKP010000006">
    <property type="protein sequence ID" value="KAJ5185310.1"/>
    <property type="molecule type" value="Genomic_DNA"/>
</dbReference>
<keyword evidence="1" id="KW-0732">Signal</keyword>
<feature type="signal peptide" evidence="1">
    <location>
        <begin position="1"/>
        <end position="18"/>
    </location>
</feature>
<keyword evidence="3" id="KW-1185">Reference proteome</keyword>
<gene>
    <name evidence="2" type="ORF">N7472_010150</name>
</gene>
<dbReference type="Proteomes" id="UP001150879">
    <property type="component" value="Unassembled WGS sequence"/>
</dbReference>
<reference evidence="2" key="1">
    <citation type="submission" date="2022-11" db="EMBL/GenBank/DDBJ databases">
        <authorList>
            <person name="Petersen C."/>
        </authorList>
    </citation>
    <scope>NUCLEOTIDE SEQUENCE</scope>
    <source>
        <strain evidence="2">IBT 16849</strain>
    </source>
</reference>
<accession>A0A9W9IYV3</accession>
<feature type="chain" id="PRO_5040791577" evidence="1">
    <location>
        <begin position="19"/>
        <end position="329"/>
    </location>
</feature>